<gene>
    <name evidence="3" type="primary">LOC121230368</name>
    <name evidence="2" type="synonym">LOC107944774</name>
</gene>
<reference evidence="2 3" key="2">
    <citation type="submission" date="2025-05" db="UniProtKB">
        <authorList>
            <consortium name="RefSeq"/>
        </authorList>
    </citation>
    <scope>IDENTIFICATION</scope>
</reference>
<proteinExistence type="predicted"/>
<dbReference type="RefSeq" id="XP_040970924.1">
    <property type="nucleotide sequence ID" value="XM_041114990.1"/>
</dbReference>
<organism evidence="1 3">
    <name type="scientific">Gossypium hirsutum</name>
    <name type="common">Upland cotton</name>
    <name type="synonym">Gossypium mexicanum</name>
    <dbReference type="NCBI Taxonomy" id="3635"/>
    <lineage>
        <taxon>Eukaryota</taxon>
        <taxon>Viridiplantae</taxon>
        <taxon>Streptophyta</taxon>
        <taxon>Embryophyta</taxon>
        <taxon>Tracheophyta</taxon>
        <taxon>Spermatophyta</taxon>
        <taxon>Magnoliopsida</taxon>
        <taxon>eudicotyledons</taxon>
        <taxon>Gunneridae</taxon>
        <taxon>Pentapetalae</taxon>
        <taxon>rosids</taxon>
        <taxon>malvids</taxon>
        <taxon>Malvales</taxon>
        <taxon>Malvaceae</taxon>
        <taxon>Malvoideae</taxon>
        <taxon>Gossypium</taxon>
    </lineage>
</organism>
<protein>
    <submittedName>
        <fullName evidence="2 3">Uncharacterized protein</fullName>
    </submittedName>
</protein>
<dbReference type="Proteomes" id="UP000818029">
    <property type="component" value="Chromosome D02"/>
</dbReference>
<accession>A0ABM3BV44</accession>
<dbReference type="Proteomes" id="UP000818029">
    <property type="component" value="Chromosome A06"/>
</dbReference>
<dbReference type="RefSeq" id="XP_040944089.1">
    <property type="nucleotide sequence ID" value="XM_041088155.1"/>
</dbReference>
<evidence type="ECO:0000313" key="2">
    <source>
        <dbReference type="RefSeq" id="XP_040944089.1"/>
    </source>
</evidence>
<evidence type="ECO:0000313" key="3">
    <source>
        <dbReference type="RefSeq" id="XP_040970924.1"/>
    </source>
</evidence>
<dbReference type="GeneID" id="121230368"/>
<sequence length="142" mass="16770">MWWPWSSRTQVTCEKRNSQNQTGSPKFCSFYGFQLTTKHYIFEEALECELGSLHRTGGFEGSQHKRHNKLKHMLVARPESVLFLVQQTIHLVLNLMKHHCQKPHQQDYFNNSSLIQIKADFLLNLVCMPLCVVSRVQFYKMR</sequence>
<name>A0ABM3BV44_GOSHI</name>
<evidence type="ECO:0000313" key="1">
    <source>
        <dbReference type="Proteomes" id="UP000818029"/>
    </source>
</evidence>
<reference evidence="1" key="1">
    <citation type="journal article" date="2020" name="Nat. Genet.">
        <title>Genomic diversifications of five Gossypium allopolyploid species and their impact on cotton improvement.</title>
        <authorList>
            <person name="Chen Z.J."/>
            <person name="Sreedasyam A."/>
            <person name="Ando A."/>
            <person name="Song Q."/>
            <person name="De Santiago L.M."/>
            <person name="Hulse-Kemp A.M."/>
            <person name="Ding M."/>
            <person name="Ye W."/>
            <person name="Kirkbride R.C."/>
            <person name="Jenkins J."/>
            <person name="Plott C."/>
            <person name="Lovell J."/>
            <person name="Lin Y.M."/>
            <person name="Vaughn R."/>
            <person name="Liu B."/>
            <person name="Simpson S."/>
            <person name="Scheffler B.E."/>
            <person name="Wen L."/>
            <person name="Saski C.A."/>
            <person name="Grover C.E."/>
            <person name="Hu G."/>
            <person name="Conover J.L."/>
            <person name="Carlson J.W."/>
            <person name="Shu S."/>
            <person name="Boston L.B."/>
            <person name="Williams M."/>
            <person name="Peterson D.G."/>
            <person name="McGee K."/>
            <person name="Jones D.C."/>
            <person name="Wendel J.F."/>
            <person name="Stelly D.M."/>
            <person name="Grimwood J."/>
            <person name="Schmutz J."/>
        </authorList>
    </citation>
    <scope>NUCLEOTIDE SEQUENCE [LARGE SCALE GENOMIC DNA]</scope>
    <source>
        <strain evidence="1">cv. TM-1</strain>
    </source>
</reference>
<keyword evidence="1" id="KW-1185">Reference proteome</keyword>